<organism evidence="1 2">
    <name type="scientific">Enterobacter phage phiKDA1</name>
    <dbReference type="NCBI Taxonomy" id="1147139"/>
    <lineage>
        <taxon>Viruses</taxon>
        <taxon>Duplodnaviria</taxon>
        <taxon>Heunggongvirae</taxon>
        <taxon>Uroviricota</taxon>
        <taxon>Caudoviricetes</taxon>
        <taxon>Autographivirales</taxon>
        <taxon>Autoscriptoviridae</taxon>
        <taxon>Slopekvirinae</taxon>
        <taxon>Koutsourovirus</taxon>
        <taxon>Koutsourovirus Pec</taxon>
        <taxon>Koutsourovirus KDA1</taxon>
    </lineage>
</organism>
<dbReference type="Proteomes" id="UP000030740">
    <property type="component" value="Segment"/>
</dbReference>
<dbReference type="InterPro" id="IPR058003">
    <property type="entry name" value="Phage_gp12"/>
</dbReference>
<dbReference type="EMBL" id="JQ267518">
    <property type="protein sequence ID" value="AFE86141.1"/>
    <property type="molecule type" value="Genomic_DNA"/>
</dbReference>
<evidence type="ECO:0000313" key="1">
    <source>
        <dbReference type="EMBL" id="AFE86141.1"/>
    </source>
</evidence>
<dbReference type="Pfam" id="PF25675">
    <property type="entry name" value="Phage_nozzle"/>
    <property type="match status" value="1"/>
</dbReference>
<proteinExistence type="predicted"/>
<evidence type="ECO:0000313" key="2">
    <source>
        <dbReference type="Proteomes" id="UP000030740"/>
    </source>
</evidence>
<sequence length="786" mass="84582">MAKTFEGVMPSLLQGVSQQIPRERQPGQLGALKNMLCDPVTGLRRRPPARSISLTTMPAPADDFLFTAYIERGTDGRHLLINTQTGYWQLLSKDTGTLVNSGTSAYLQTGIGATSIQTASINGLTYILNTEKQPVTTVSNTGKLNPTTTGFFRVNTAAFGKRWEISVSWTGGSVTGYSNISTGASAEDAATSTITQNLVEGGNRWSSGIRTAVEAAGGSVTRDSSGACIFISGLPNLVVTSSSGTTYATWSNQSRVDQESDLPAALPSIADGAMCRVGQAGSDATWYRYDYSTRTWEEDGAYGSISSISNMPLELAADDNIIVRNFEGRLAGDDDTNEDPAFVKNGYITGIAAFQGRLVLLSGASVCMSASGLYQRFYRSTVTSLLDTDRIDIASASAQDSVFRTALQFNRDLVVFGDSMQAVVPGGNALTPTNASITLTSEFSCDSRVSPVVTGQTLLYANRRNQSYAGLLEFIPSAYTSSQYVSQDATVHLPKYIPGRIMNMDVSSVTNIGFFRYSGERNSLLVYEFLWGSDGVKSQAAYHKWVLPATILNMHAQSELMYLFVRGADGNVQALQVDPREGFIAGAAYDYPYVDLPLPVTVTGRSFSLPAALRFSGVTVGDIALAYKEDATAAGAELGLSSLDDSWNVQTVRGVPDGSYYIGLRTEALAKLTPPMLKDQNDNLVGSGHVRLLRLDVATRSSGDFDVEVLDTTRDVDTTDEVSGVLMNSKELAPGLPLKADLGNIIIPCRTNSDTTEVTLSTSGTQEMNVLDVSYILRYNQRRQRV</sequence>
<protein>
    <submittedName>
        <fullName evidence="1">Tail tubular protein B</fullName>
    </submittedName>
</protein>
<name>A0A0A6Z5D5_9CAUD</name>
<accession>A0A0A6Z5D5</accession>
<gene>
    <name evidence="1" type="ORF">phiKDA1_48</name>
</gene>
<keyword evidence="2" id="KW-1185">Reference proteome</keyword>
<reference evidence="1 2" key="1">
    <citation type="submission" date="2011-12" db="EMBL/GenBank/DDBJ databases">
        <title>Genome of multiresistant Enterobacter cloacae podovirus phiKDA1 - a new EPS depolymerase producing member of phiKMV supergroup.</title>
        <authorList>
            <person name="Dabrowski K."/>
            <person name="Hejnowicz M.S."/>
            <person name="Gajewska J."/>
            <person name="Lobocka M.B."/>
        </authorList>
    </citation>
    <scope>NUCLEOTIDE SEQUENCE [LARGE SCALE GENOMIC DNA]</scope>
</reference>